<dbReference type="EMBL" id="CP007513">
    <property type="protein sequence ID" value="AHX21943.1"/>
    <property type="molecule type" value="Genomic_DNA"/>
</dbReference>
<geneLocation type="plasmid" evidence="2 3">
    <name>pBb</name>
</geneLocation>
<accession>A0A9W3LQK0</accession>
<dbReference type="KEGG" id="bby:CY96_29960"/>
<proteinExistence type="predicted"/>
<dbReference type="InterPro" id="IPR024975">
    <property type="entry name" value="NOV_C"/>
</dbReference>
<evidence type="ECO:0000313" key="3">
    <source>
        <dbReference type="Proteomes" id="UP000031778"/>
    </source>
</evidence>
<protein>
    <recommendedName>
        <fullName evidence="1">Protein NO VEIN C-terminal domain-containing protein</fullName>
    </recommendedName>
</protein>
<organism evidence="2 3">
    <name type="scientific">Bacillus bombysepticus str. Wang</name>
    <dbReference type="NCBI Taxonomy" id="1330043"/>
    <lineage>
        <taxon>Bacteria</taxon>
        <taxon>Bacillati</taxon>
        <taxon>Bacillota</taxon>
        <taxon>Bacilli</taxon>
        <taxon>Bacillales</taxon>
        <taxon>Bacillaceae</taxon>
        <taxon>Bacillus</taxon>
        <taxon>Bacillus cereus group</taxon>
    </lineage>
</organism>
<dbReference type="RefSeq" id="WP_044585382.1">
    <property type="nucleotide sequence ID" value="NZ_CP007513.1"/>
</dbReference>
<evidence type="ECO:0000313" key="2">
    <source>
        <dbReference type="EMBL" id="AHX21943.1"/>
    </source>
</evidence>
<evidence type="ECO:0000259" key="1">
    <source>
        <dbReference type="Pfam" id="PF13020"/>
    </source>
</evidence>
<sequence length="370" mass="42789">MPKITKNVFIKYHEKNEDYPNVASTMAAHENVARLGNGDFVWGQFTTRKNQSGISLQPKIKILEQLRNGEITYVYFYSRVGEVLYRAELVDVYNNDDPRIFQPSFQELVPSYYRHLCGQTQINEQTKSIIYAYFHVRNLELIAEGKANVASVATKICHYEKGDPILEVRGMQALLYVRDEGVDNSIRKLEITEIEKKVKTKKIILNPPKSIKDAAEERVRLNDNDDVIKVARKINYEESSKKKRYNGLLAESIVIDVEKENLLRNGKPELANKIEHVSIEKGDGVGYDIKSYTIDGTPKYIEVKGTTNKNDIPFFISFSEVRASKYYGEKYYIYRVFDIEGDNPCINTYQGDVSENFELQEYTFIAKRKY</sequence>
<keyword evidence="3" id="KW-1185">Reference proteome</keyword>
<dbReference type="Pfam" id="PF13020">
    <property type="entry name" value="NOV_C"/>
    <property type="match status" value="1"/>
</dbReference>
<dbReference type="AlphaFoldDB" id="A0A9W3LQK0"/>
<reference evidence="3" key="1">
    <citation type="submission" date="2014-03" db="EMBL/GenBank/DDBJ databases">
        <title>The Complete Genome Sequence of Bacillus bombyseptieus.</title>
        <authorList>
            <person name="Cheng T."/>
            <person name="Lin P."/>
            <person name="Jin S."/>
            <person name="Wu Y."/>
            <person name="Fu B."/>
            <person name="Long R."/>
            <person name="Liu D."/>
            <person name="Guo Y."/>
            <person name="Peng L."/>
            <person name="Xia Q."/>
        </authorList>
    </citation>
    <scope>NUCLEOTIDE SEQUENCE [LARGE SCALE GENOMIC DNA]</scope>
    <source>
        <strain evidence="3">wang</strain>
        <plasmid evidence="3">pBb</plasmid>
    </source>
</reference>
<dbReference type="Proteomes" id="UP000031778">
    <property type="component" value="Plasmid pBb"/>
</dbReference>
<feature type="domain" description="Protein NO VEIN C-terminal" evidence="1">
    <location>
        <begin position="250"/>
        <end position="344"/>
    </location>
</feature>
<name>A0A9W3LQK0_9BACI</name>
<gene>
    <name evidence="2" type="ORF">CY96_29960</name>
</gene>
<keyword evidence="2" id="KW-0614">Plasmid</keyword>